<dbReference type="RefSeq" id="XP_068362113.1">
    <property type="nucleotide sequence ID" value="XM_068502495.1"/>
</dbReference>
<dbReference type="Proteomes" id="UP000179807">
    <property type="component" value="Unassembled WGS sequence"/>
</dbReference>
<organism evidence="2 3">
    <name type="scientific">Tritrichomonas foetus</name>
    <dbReference type="NCBI Taxonomy" id="1144522"/>
    <lineage>
        <taxon>Eukaryota</taxon>
        <taxon>Metamonada</taxon>
        <taxon>Parabasalia</taxon>
        <taxon>Tritrichomonadida</taxon>
        <taxon>Tritrichomonadidae</taxon>
        <taxon>Tritrichomonas</taxon>
    </lineage>
</organism>
<protein>
    <submittedName>
        <fullName evidence="2">Uncharacterized protein</fullName>
    </submittedName>
</protein>
<gene>
    <name evidence="2" type="ORF">TRFO_22316</name>
</gene>
<dbReference type="InterPro" id="IPR042453">
    <property type="entry name" value="WDR53"/>
</dbReference>
<reference evidence="2" key="1">
    <citation type="submission" date="2016-10" db="EMBL/GenBank/DDBJ databases">
        <authorList>
            <person name="Benchimol M."/>
            <person name="Almeida L.G."/>
            <person name="Vasconcelos A.T."/>
            <person name="Perreira-Neves A."/>
            <person name="Rosa I.A."/>
            <person name="Tasca T."/>
            <person name="Bogo M.R."/>
            <person name="de Souza W."/>
        </authorList>
    </citation>
    <scope>NUCLEOTIDE SEQUENCE [LARGE SCALE GENOMIC DNA]</scope>
    <source>
        <strain evidence="2">K</strain>
    </source>
</reference>
<dbReference type="VEuPathDB" id="TrichDB:TRFO_22316"/>
<feature type="compositionally biased region" description="Acidic residues" evidence="1">
    <location>
        <begin position="291"/>
        <end position="302"/>
    </location>
</feature>
<evidence type="ECO:0000256" key="1">
    <source>
        <dbReference type="SAM" id="MobiDB-lite"/>
    </source>
</evidence>
<keyword evidence="3" id="KW-1185">Reference proteome</keyword>
<dbReference type="Gene3D" id="2.130.10.10">
    <property type="entry name" value="YVTN repeat-like/Quinoprotein amine dehydrogenase"/>
    <property type="match status" value="2"/>
</dbReference>
<dbReference type="InterPro" id="IPR036322">
    <property type="entry name" value="WD40_repeat_dom_sf"/>
</dbReference>
<feature type="region of interest" description="Disordered" evidence="1">
    <location>
        <begin position="283"/>
        <end position="308"/>
    </location>
</feature>
<dbReference type="PANTHER" id="PTHR44666">
    <property type="entry name" value="WD REPEAT-CONTAINING PROTEIN 53"/>
    <property type="match status" value="1"/>
</dbReference>
<sequence length="308" mass="33562">MEIGESVYCVSSIPNTPTKLAVGCESGKLFVNDIETNKSLYSADNPDSIIVIRPTDDHIIFAATEEQIICHDTRAGHTPKLIFTLPSEISDFVVNGDLFVMATYSNDIITSDRRLLRKSQAPGILPSVCSSLSFQDAKHLIAGYLDTTVGSWDFNTNKFSPFTVVKSQQFNPSVVHCVASKSDIVAVARQTGLNIYKNGQLQCDSLFEHGGAVQAVAFAECFETPFTVSGAADGSLMVFDCTKLEPLDCLTVENEKVQCITSNSRVIAVADTSDNGNIGIFTPQDFLEHGSDEEENENEEEGEKQKPE</sequence>
<accession>A0A1J4KC31</accession>
<dbReference type="EMBL" id="MLAK01000652">
    <property type="protein sequence ID" value="OHT08977.1"/>
    <property type="molecule type" value="Genomic_DNA"/>
</dbReference>
<evidence type="ECO:0000313" key="2">
    <source>
        <dbReference type="EMBL" id="OHT08977.1"/>
    </source>
</evidence>
<comment type="caution">
    <text evidence="2">The sequence shown here is derived from an EMBL/GenBank/DDBJ whole genome shotgun (WGS) entry which is preliminary data.</text>
</comment>
<name>A0A1J4KC31_9EUKA</name>
<dbReference type="SUPFAM" id="SSF50978">
    <property type="entry name" value="WD40 repeat-like"/>
    <property type="match status" value="1"/>
</dbReference>
<dbReference type="AlphaFoldDB" id="A0A1J4KC31"/>
<dbReference type="InterPro" id="IPR015943">
    <property type="entry name" value="WD40/YVTN_repeat-like_dom_sf"/>
</dbReference>
<dbReference type="PANTHER" id="PTHR44666:SF1">
    <property type="entry name" value="WD REPEAT-CONTAINING PROTEIN 53"/>
    <property type="match status" value="1"/>
</dbReference>
<proteinExistence type="predicted"/>
<dbReference type="GeneID" id="94837199"/>
<evidence type="ECO:0000313" key="3">
    <source>
        <dbReference type="Proteomes" id="UP000179807"/>
    </source>
</evidence>
<dbReference type="OrthoDB" id="10261982at2759"/>